<dbReference type="PANTHER" id="PTHR48048:SF3">
    <property type="entry name" value="GLYCOSYLTRANSFERASE"/>
    <property type="match status" value="1"/>
</dbReference>
<evidence type="ECO:0000256" key="4">
    <source>
        <dbReference type="RuleBase" id="RU362057"/>
    </source>
</evidence>
<dbReference type="EC" id="2.4.1.-" evidence="4"/>
<keyword evidence="3" id="KW-0328">Glycosyltransferase</keyword>
<dbReference type="InterPro" id="IPR050481">
    <property type="entry name" value="UDP-glycosyltransf_plant"/>
</dbReference>
<comment type="similarity">
    <text evidence="1 3">Belongs to the UDP-glycosyltransferase family.</text>
</comment>
<evidence type="ECO:0000256" key="1">
    <source>
        <dbReference type="ARBA" id="ARBA00009995"/>
    </source>
</evidence>
<dbReference type="EnsemblPlants" id="EMT23767">
    <property type="protein sequence ID" value="EMT23767"/>
    <property type="gene ID" value="F775_16267"/>
</dbReference>
<dbReference type="InterPro" id="IPR035595">
    <property type="entry name" value="UDP_glycos_trans_CS"/>
</dbReference>
<proteinExistence type="inferred from homology"/>
<protein>
    <recommendedName>
        <fullName evidence="4">Glycosyltransferase</fullName>
        <ecNumber evidence="4">2.4.1.-</ecNumber>
    </recommendedName>
</protein>
<accession>M8C9Q3</accession>
<organism evidence="5">
    <name type="scientific">Aegilops tauschii</name>
    <name type="common">Tausch's goatgrass</name>
    <name type="synonym">Aegilops squarrosa</name>
    <dbReference type="NCBI Taxonomy" id="37682"/>
    <lineage>
        <taxon>Eukaryota</taxon>
        <taxon>Viridiplantae</taxon>
        <taxon>Streptophyta</taxon>
        <taxon>Embryophyta</taxon>
        <taxon>Tracheophyta</taxon>
        <taxon>Spermatophyta</taxon>
        <taxon>Magnoliopsida</taxon>
        <taxon>Liliopsida</taxon>
        <taxon>Poales</taxon>
        <taxon>Poaceae</taxon>
        <taxon>BOP clade</taxon>
        <taxon>Pooideae</taxon>
        <taxon>Triticodae</taxon>
        <taxon>Triticeae</taxon>
        <taxon>Triticinae</taxon>
        <taxon>Aegilops</taxon>
    </lineage>
</organism>
<evidence type="ECO:0000256" key="2">
    <source>
        <dbReference type="ARBA" id="ARBA00022679"/>
    </source>
</evidence>
<dbReference type="AlphaFoldDB" id="M8C9Q3"/>
<evidence type="ECO:0000256" key="3">
    <source>
        <dbReference type="RuleBase" id="RU003718"/>
    </source>
</evidence>
<dbReference type="Gene3D" id="3.40.50.2000">
    <property type="entry name" value="Glycogen Phosphorylase B"/>
    <property type="match status" value="3"/>
</dbReference>
<dbReference type="Pfam" id="PF00201">
    <property type="entry name" value="UDPGT"/>
    <property type="match status" value="1"/>
</dbReference>
<evidence type="ECO:0000313" key="5">
    <source>
        <dbReference type="EnsemblPlants" id="EMT23767"/>
    </source>
</evidence>
<dbReference type="SUPFAM" id="SSF53756">
    <property type="entry name" value="UDP-Glycosyltransferase/glycogen phosphorylase"/>
    <property type="match status" value="1"/>
</dbReference>
<dbReference type="GO" id="GO:0035251">
    <property type="term" value="F:UDP-glucosyltransferase activity"/>
    <property type="evidence" value="ECO:0007669"/>
    <property type="project" value="InterPro"/>
</dbReference>
<keyword evidence="2 3" id="KW-0808">Transferase</keyword>
<name>M8C9Q3_AEGTA</name>
<sequence>MTAVQNSTSLDGNNPKKLVVIYTPPGMTGHLFPTVEFGKLLVAQGLEVTVVLSAVGDADGLTNIRAANPSLSFHCLPSPMLPPTDADSFEAKPVMDEQTTLSFRDLGGDLVHAPGLPPIPADHLPAFTLDRNSLSTSLFRDVPHQLCNSQGIIVNSCRSLEPRAADAIVSGLCTPGRPTPRLYCIGPLVKQTAAGLETSGQRFLWVVRRPAEGDDHLDVLFPNGFLHRTKERGLVVMSWAPQRQVLAHGAIGGFVTHCGWNSVLEAVMAGVPMLAWPLYAEQRMNKVLLVDGMQLAVAMDGYDRQMVEAQEVAAKFNGWLWALDGGLFRVLVGNLDFGRPWLFDGAKKNLPKDSLQEDLASVDLLCKISNLYRLNHDVENSDKSHTQFSLSGDMLLTRDSIIRIFIPSSIS</sequence>
<dbReference type="CDD" id="cd03784">
    <property type="entry name" value="GT1_Gtf-like"/>
    <property type="match status" value="1"/>
</dbReference>
<dbReference type="InterPro" id="IPR002213">
    <property type="entry name" value="UDP_glucos_trans"/>
</dbReference>
<dbReference type="FunFam" id="3.40.50.2000:FF:000056">
    <property type="entry name" value="Glycosyltransferase"/>
    <property type="match status" value="1"/>
</dbReference>
<dbReference type="PANTHER" id="PTHR48048">
    <property type="entry name" value="GLYCOSYLTRANSFERASE"/>
    <property type="match status" value="1"/>
</dbReference>
<reference evidence="5" key="1">
    <citation type="submission" date="2015-06" db="UniProtKB">
        <authorList>
            <consortium name="EnsemblPlants"/>
        </authorList>
    </citation>
    <scope>IDENTIFICATION</scope>
</reference>
<dbReference type="PROSITE" id="PS00375">
    <property type="entry name" value="UDPGT"/>
    <property type="match status" value="1"/>
</dbReference>
<dbReference type="ExpressionAtlas" id="M8C9Q3">
    <property type="expression patterns" value="baseline"/>
</dbReference>